<keyword evidence="1" id="KW-0812">Transmembrane</keyword>
<feature type="transmembrane region" description="Helical" evidence="1">
    <location>
        <begin position="93"/>
        <end position="113"/>
    </location>
</feature>
<sequence>MNQYSRKFHWYRWLRIVFLFLAGLLIVLNPNKSLNGILYLIAAYLVFLGIIALRDGWLLAKNNSDNNSPFATATISFILAILIFPVAHILLPLLPLILGIILLINGVNQFFNARVNRKYVNITPWPDYIYSLLLIIVGVVLIFNPFGMLQLFFRILGIGLMILAILEFINTRLYH</sequence>
<evidence type="ECO:0000256" key="1">
    <source>
        <dbReference type="SAM" id="Phobius"/>
    </source>
</evidence>
<reference evidence="2 3" key="1">
    <citation type="journal article" date="2022" name="Int. J. Syst. Evol. Microbiol.">
        <title>Apilactobacillus apisilvae sp. nov., Nicolia spurrieriana gen. nov. sp. nov., Bombilactobacillus folatiphilus sp. nov. and Bombilactobacillus thymidiniphilus sp. nov., four new lactic acid bacterial isolates from stingless bees Tetragonula carbonaria and Austroplebeia australis.</title>
        <authorList>
            <person name="Oliphant S.A."/>
            <person name="Watson-Haigh N.S."/>
            <person name="Sumby K.M."/>
            <person name="Gardner J."/>
            <person name="Groom S."/>
            <person name="Jiranek V."/>
        </authorList>
    </citation>
    <scope>NUCLEOTIDE SEQUENCE [LARGE SCALE GENOMIC DNA]</scope>
    <source>
        <strain evidence="2 3">SG4_A1</strain>
    </source>
</reference>
<organism evidence="2 3">
    <name type="scientific">Bombilactobacillus thymidiniphilus</name>
    <dbReference type="NCBI Taxonomy" id="2923363"/>
    <lineage>
        <taxon>Bacteria</taxon>
        <taxon>Bacillati</taxon>
        <taxon>Bacillota</taxon>
        <taxon>Bacilli</taxon>
        <taxon>Lactobacillales</taxon>
        <taxon>Lactobacillaceae</taxon>
        <taxon>Bombilactobacillus</taxon>
    </lineage>
</organism>
<feature type="transmembrane region" description="Helical" evidence="1">
    <location>
        <begin position="36"/>
        <end position="57"/>
    </location>
</feature>
<dbReference type="EMBL" id="CP093365">
    <property type="protein sequence ID" value="UQS83122.1"/>
    <property type="molecule type" value="Genomic_DNA"/>
</dbReference>
<gene>
    <name evidence="2" type="ORF">MOO47_04870</name>
</gene>
<feature type="transmembrane region" description="Helical" evidence="1">
    <location>
        <begin position="12"/>
        <end position="30"/>
    </location>
</feature>
<name>A0ABY4PC53_9LACO</name>
<dbReference type="InterPro" id="IPR005325">
    <property type="entry name" value="DUF308_memb"/>
</dbReference>
<dbReference type="Proteomes" id="UP000831947">
    <property type="component" value="Chromosome"/>
</dbReference>
<keyword evidence="3" id="KW-1185">Reference proteome</keyword>
<keyword evidence="1" id="KW-1133">Transmembrane helix</keyword>
<feature type="transmembrane region" description="Helical" evidence="1">
    <location>
        <begin position="125"/>
        <end position="143"/>
    </location>
</feature>
<proteinExistence type="predicted"/>
<dbReference type="RefSeq" id="WP_249512349.1">
    <property type="nucleotide sequence ID" value="NZ_CP093365.1"/>
</dbReference>
<feature type="transmembrane region" description="Helical" evidence="1">
    <location>
        <begin position="149"/>
        <end position="169"/>
    </location>
</feature>
<accession>A0ABY4PC53</accession>
<protein>
    <submittedName>
        <fullName evidence="2">DUF308 domain-containing protein</fullName>
    </submittedName>
</protein>
<evidence type="ECO:0000313" key="3">
    <source>
        <dbReference type="Proteomes" id="UP000831947"/>
    </source>
</evidence>
<keyword evidence="1" id="KW-0472">Membrane</keyword>
<evidence type="ECO:0000313" key="2">
    <source>
        <dbReference type="EMBL" id="UQS83122.1"/>
    </source>
</evidence>
<dbReference type="Pfam" id="PF03729">
    <property type="entry name" value="DUF308"/>
    <property type="match status" value="2"/>
</dbReference>